<evidence type="ECO:0000259" key="4">
    <source>
        <dbReference type="PROSITE" id="PS51071"/>
    </source>
</evidence>
<dbReference type="GO" id="GO:0097367">
    <property type="term" value="F:carbohydrate derivative binding"/>
    <property type="evidence" value="ECO:0007669"/>
    <property type="project" value="InterPro"/>
</dbReference>
<protein>
    <submittedName>
        <fullName evidence="6">MurR/RpiR family transcriptional regulator</fullName>
    </submittedName>
</protein>
<feature type="domain" description="HTH rpiR-type" evidence="4">
    <location>
        <begin position="2"/>
        <end position="78"/>
    </location>
</feature>
<keyword evidence="1" id="KW-0805">Transcription regulation</keyword>
<dbReference type="SUPFAM" id="SSF46689">
    <property type="entry name" value="Homeodomain-like"/>
    <property type="match status" value="1"/>
</dbReference>
<evidence type="ECO:0000256" key="2">
    <source>
        <dbReference type="ARBA" id="ARBA00023125"/>
    </source>
</evidence>
<dbReference type="InterPro" id="IPR000281">
    <property type="entry name" value="HTH_RpiR"/>
</dbReference>
<keyword evidence="2" id="KW-0238">DNA-binding</keyword>
<dbReference type="InterPro" id="IPR047640">
    <property type="entry name" value="RpiR-like"/>
</dbReference>
<feature type="domain" description="SIS" evidence="5">
    <location>
        <begin position="126"/>
        <end position="266"/>
    </location>
</feature>
<evidence type="ECO:0000256" key="1">
    <source>
        <dbReference type="ARBA" id="ARBA00023015"/>
    </source>
</evidence>
<comment type="caution">
    <text evidence="6">The sequence shown here is derived from an EMBL/GenBank/DDBJ whole genome shotgun (WGS) entry which is preliminary data.</text>
</comment>
<dbReference type="EMBL" id="QRWX01000001">
    <property type="protein sequence ID" value="RGT58048.1"/>
    <property type="molecule type" value="Genomic_DNA"/>
</dbReference>
<dbReference type="Proteomes" id="UP000284731">
    <property type="component" value="Unassembled WGS sequence"/>
</dbReference>
<dbReference type="Pfam" id="PF01418">
    <property type="entry name" value="HTH_6"/>
    <property type="match status" value="1"/>
</dbReference>
<dbReference type="Gene3D" id="1.10.10.10">
    <property type="entry name" value="Winged helix-like DNA-binding domain superfamily/Winged helix DNA-binding domain"/>
    <property type="match status" value="1"/>
</dbReference>
<reference evidence="6 7" key="1">
    <citation type="submission" date="2018-08" db="EMBL/GenBank/DDBJ databases">
        <title>A genome reference for cultivated species of the human gut microbiota.</title>
        <authorList>
            <person name="Zou Y."/>
            <person name="Xue W."/>
            <person name="Luo G."/>
        </authorList>
    </citation>
    <scope>NUCLEOTIDE SEQUENCE [LARGE SCALE GENOMIC DNA]</scope>
    <source>
        <strain evidence="6 7">AF18-46</strain>
    </source>
</reference>
<dbReference type="PANTHER" id="PTHR30514:SF1">
    <property type="entry name" value="HTH-TYPE TRANSCRIPTIONAL REGULATOR HEXR-RELATED"/>
    <property type="match status" value="1"/>
</dbReference>
<dbReference type="CDD" id="cd05013">
    <property type="entry name" value="SIS_RpiR"/>
    <property type="match status" value="1"/>
</dbReference>
<evidence type="ECO:0000259" key="5">
    <source>
        <dbReference type="PROSITE" id="PS51464"/>
    </source>
</evidence>
<dbReference type="SUPFAM" id="SSF53697">
    <property type="entry name" value="SIS domain"/>
    <property type="match status" value="1"/>
</dbReference>
<dbReference type="InterPro" id="IPR036388">
    <property type="entry name" value="WH-like_DNA-bd_sf"/>
</dbReference>
<evidence type="ECO:0000313" key="6">
    <source>
        <dbReference type="EMBL" id="RGT58048.1"/>
    </source>
</evidence>
<dbReference type="RefSeq" id="WP_118764442.1">
    <property type="nucleotide sequence ID" value="NZ_CABJCF010000001.1"/>
</dbReference>
<gene>
    <name evidence="6" type="ORF">DWX20_03110</name>
</gene>
<evidence type="ECO:0000313" key="7">
    <source>
        <dbReference type="Proteomes" id="UP000284731"/>
    </source>
</evidence>
<dbReference type="PROSITE" id="PS51464">
    <property type="entry name" value="SIS"/>
    <property type="match status" value="1"/>
</dbReference>
<evidence type="ECO:0000256" key="3">
    <source>
        <dbReference type="ARBA" id="ARBA00023163"/>
    </source>
</evidence>
<dbReference type="Pfam" id="PF01380">
    <property type="entry name" value="SIS"/>
    <property type="match status" value="1"/>
</dbReference>
<dbReference type="Gene3D" id="3.40.50.10490">
    <property type="entry name" value="Glucose-6-phosphate isomerase like protein, domain 1"/>
    <property type="match status" value="1"/>
</dbReference>
<keyword evidence="3" id="KW-0804">Transcription</keyword>
<dbReference type="GO" id="GO:0003700">
    <property type="term" value="F:DNA-binding transcription factor activity"/>
    <property type="evidence" value="ECO:0007669"/>
    <property type="project" value="InterPro"/>
</dbReference>
<name>A0A412PIS9_9FIRM</name>
<dbReference type="InterPro" id="IPR035472">
    <property type="entry name" value="RpiR-like_SIS"/>
</dbReference>
<dbReference type="GO" id="GO:1901135">
    <property type="term" value="P:carbohydrate derivative metabolic process"/>
    <property type="evidence" value="ECO:0007669"/>
    <property type="project" value="InterPro"/>
</dbReference>
<dbReference type="PROSITE" id="PS51071">
    <property type="entry name" value="HTH_RPIR"/>
    <property type="match status" value="1"/>
</dbReference>
<dbReference type="InterPro" id="IPR009057">
    <property type="entry name" value="Homeodomain-like_sf"/>
</dbReference>
<dbReference type="InterPro" id="IPR001347">
    <property type="entry name" value="SIS_dom"/>
</dbReference>
<dbReference type="InterPro" id="IPR046348">
    <property type="entry name" value="SIS_dom_sf"/>
</dbReference>
<dbReference type="GO" id="GO:0003677">
    <property type="term" value="F:DNA binding"/>
    <property type="evidence" value="ECO:0007669"/>
    <property type="project" value="UniProtKB-KW"/>
</dbReference>
<sequence>MKNALIRLREHYHELASAERTVAEYILKNPETASTLSVQELAHKSFSSPSAVVRMCHRINFDGYKDFKRSLTIELALHTKTGEQMYNEEIKRTDNIADIIRKVTAKNAKSLDETEKLMDIETLHECVKIMNDARNVILIGMGASLVALRDLYLKLLRISKPCTINEDWHSQLLSCKNSTAEDVAIVCSYSGNTTEVITCMNALKENLTPIIAITRCVDTPVSKLADYKLYTTENESLLRTAAMSSRISQLNIIDILYTALGTMNYDETIKVLHRTYIKKPKN</sequence>
<accession>A0A412PIS9</accession>
<dbReference type="AlphaFoldDB" id="A0A412PIS9"/>
<dbReference type="PANTHER" id="PTHR30514">
    <property type="entry name" value="GLUCOKINASE"/>
    <property type="match status" value="1"/>
</dbReference>
<organism evidence="6 7">
    <name type="scientific">Solobacterium moorei</name>
    <dbReference type="NCBI Taxonomy" id="102148"/>
    <lineage>
        <taxon>Bacteria</taxon>
        <taxon>Bacillati</taxon>
        <taxon>Bacillota</taxon>
        <taxon>Erysipelotrichia</taxon>
        <taxon>Erysipelotrichales</taxon>
        <taxon>Erysipelotrichaceae</taxon>
        <taxon>Solobacterium</taxon>
    </lineage>
</organism>
<proteinExistence type="predicted"/>